<keyword evidence="2" id="KW-0548">Nucleotidyltransferase</keyword>
<feature type="compositionally biased region" description="Polar residues" evidence="1">
    <location>
        <begin position="33"/>
        <end position="54"/>
    </location>
</feature>
<feature type="non-terminal residue" evidence="2">
    <location>
        <position position="1"/>
    </location>
</feature>
<comment type="caution">
    <text evidence="2">The sequence shown here is derived from an EMBL/GenBank/DDBJ whole genome shotgun (WGS) entry which is preliminary data.</text>
</comment>
<keyword evidence="2" id="KW-0695">RNA-directed DNA polymerase</keyword>
<keyword evidence="2" id="KW-0808">Transferase</keyword>
<dbReference type="GO" id="GO:0003964">
    <property type="term" value="F:RNA-directed DNA polymerase activity"/>
    <property type="evidence" value="ECO:0007669"/>
    <property type="project" value="UniProtKB-KW"/>
</dbReference>
<feature type="compositionally biased region" description="Basic and acidic residues" evidence="1">
    <location>
        <begin position="11"/>
        <end position="29"/>
    </location>
</feature>
<protein>
    <submittedName>
        <fullName evidence="2">RNA-directed DNA polymerase, eukaryota</fullName>
    </submittedName>
</protein>
<dbReference type="EMBL" id="BKCJ011223625">
    <property type="protein sequence ID" value="GFD06253.1"/>
    <property type="molecule type" value="Genomic_DNA"/>
</dbReference>
<feature type="compositionally biased region" description="Basic and acidic residues" evidence="1">
    <location>
        <begin position="57"/>
        <end position="74"/>
    </location>
</feature>
<dbReference type="AlphaFoldDB" id="A0A699T9V9"/>
<evidence type="ECO:0000313" key="2">
    <source>
        <dbReference type="EMBL" id="GFD06253.1"/>
    </source>
</evidence>
<gene>
    <name evidence="2" type="ORF">Tci_878222</name>
</gene>
<accession>A0A699T9V9</accession>
<reference evidence="2" key="1">
    <citation type="journal article" date="2019" name="Sci. Rep.">
        <title>Draft genome of Tanacetum cinerariifolium, the natural source of mosquito coil.</title>
        <authorList>
            <person name="Yamashiro T."/>
            <person name="Shiraishi A."/>
            <person name="Satake H."/>
            <person name="Nakayama K."/>
        </authorList>
    </citation>
    <scope>NUCLEOTIDE SEQUENCE</scope>
</reference>
<name>A0A699T9V9_TANCI</name>
<proteinExistence type="predicted"/>
<feature type="region of interest" description="Disordered" evidence="1">
    <location>
        <begin position="1"/>
        <end position="87"/>
    </location>
</feature>
<organism evidence="2">
    <name type="scientific">Tanacetum cinerariifolium</name>
    <name type="common">Dalmatian daisy</name>
    <name type="synonym">Chrysanthemum cinerariifolium</name>
    <dbReference type="NCBI Taxonomy" id="118510"/>
    <lineage>
        <taxon>Eukaryota</taxon>
        <taxon>Viridiplantae</taxon>
        <taxon>Streptophyta</taxon>
        <taxon>Embryophyta</taxon>
        <taxon>Tracheophyta</taxon>
        <taxon>Spermatophyta</taxon>
        <taxon>Magnoliopsida</taxon>
        <taxon>eudicotyledons</taxon>
        <taxon>Gunneridae</taxon>
        <taxon>Pentapetalae</taxon>
        <taxon>asterids</taxon>
        <taxon>campanulids</taxon>
        <taxon>Asterales</taxon>
        <taxon>Asteraceae</taxon>
        <taxon>Asteroideae</taxon>
        <taxon>Anthemideae</taxon>
        <taxon>Anthemidinae</taxon>
        <taxon>Tanacetum</taxon>
    </lineage>
</organism>
<evidence type="ECO:0000256" key="1">
    <source>
        <dbReference type="SAM" id="MobiDB-lite"/>
    </source>
</evidence>
<sequence length="87" mass="9866">DTDSVPPVKNWLDRDEDVRLQEGVKGKDEEINEQQGINNIDMQEGNSDETTPSKPSGFEEKMKDGQETSEKIEGESNEVQKCSFFEN</sequence>